<dbReference type="PRINTS" id="PR00391">
    <property type="entry name" value="PITRANSFER"/>
</dbReference>
<organism evidence="6 7">
    <name type="scientific">Strongylocentrotus purpuratus</name>
    <name type="common">Purple sea urchin</name>
    <dbReference type="NCBI Taxonomy" id="7668"/>
    <lineage>
        <taxon>Eukaryota</taxon>
        <taxon>Metazoa</taxon>
        <taxon>Echinodermata</taxon>
        <taxon>Eleutherozoa</taxon>
        <taxon>Echinozoa</taxon>
        <taxon>Echinoidea</taxon>
        <taxon>Euechinoidea</taxon>
        <taxon>Echinacea</taxon>
        <taxon>Camarodonta</taxon>
        <taxon>Echinidea</taxon>
        <taxon>Strongylocentrotidae</taxon>
        <taxon>Strongylocentrotus</taxon>
    </lineage>
</organism>
<feature type="compositionally biased region" description="Low complexity" evidence="4">
    <location>
        <begin position="1279"/>
        <end position="1289"/>
    </location>
</feature>
<dbReference type="GO" id="GO:0005737">
    <property type="term" value="C:cytoplasm"/>
    <property type="evidence" value="ECO:0000318"/>
    <property type="project" value="GO_Central"/>
</dbReference>
<reference evidence="7" key="1">
    <citation type="submission" date="2015-02" db="EMBL/GenBank/DDBJ databases">
        <title>Genome sequencing for Strongylocentrotus purpuratus.</title>
        <authorList>
            <person name="Murali S."/>
            <person name="Liu Y."/>
            <person name="Vee V."/>
            <person name="English A."/>
            <person name="Wang M."/>
            <person name="Skinner E."/>
            <person name="Han Y."/>
            <person name="Muzny D.M."/>
            <person name="Worley K.C."/>
            <person name="Gibbs R.A."/>
        </authorList>
    </citation>
    <scope>NUCLEOTIDE SEQUENCE</scope>
</reference>
<dbReference type="InterPro" id="IPR031315">
    <property type="entry name" value="LNS2/PITP"/>
</dbReference>
<feature type="compositionally biased region" description="Low complexity" evidence="4">
    <location>
        <begin position="618"/>
        <end position="639"/>
    </location>
</feature>
<dbReference type="Proteomes" id="UP000007110">
    <property type="component" value="Unassembled WGS sequence"/>
</dbReference>
<feature type="region of interest" description="Disordered" evidence="4">
    <location>
        <begin position="288"/>
        <end position="314"/>
    </location>
</feature>
<keyword evidence="2" id="KW-0597">Phosphoprotein</keyword>
<dbReference type="OMA" id="CWGRTMT"/>
<evidence type="ECO:0000256" key="2">
    <source>
        <dbReference type="ARBA" id="ARBA00022553"/>
    </source>
</evidence>
<feature type="compositionally biased region" description="Basic and acidic residues" evidence="4">
    <location>
        <begin position="305"/>
        <end position="314"/>
    </location>
</feature>
<comment type="similarity">
    <text evidence="1">Belongs to the PtdIns transfer protein family. PI transfer class IIA subfamily.</text>
</comment>
<dbReference type="OrthoDB" id="18453at2759"/>
<feature type="region of interest" description="Disordered" evidence="4">
    <location>
        <begin position="617"/>
        <end position="660"/>
    </location>
</feature>
<dbReference type="SMART" id="SM01127">
    <property type="entry name" value="DDHD"/>
    <property type="match status" value="1"/>
</dbReference>
<dbReference type="InterPro" id="IPR036412">
    <property type="entry name" value="HAD-like_sf"/>
</dbReference>
<dbReference type="GO" id="GO:0008525">
    <property type="term" value="F:phosphatidylcholine transporter activity"/>
    <property type="evidence" value="ECO:0000318"/>
    <property type="project" value="GO_Central"/>
</dbReference>
<dbReference type="RefSeq" id="XP_030847761.1">
    <property type="nucleotide sequence ID" value="XM_030991901.1"/>
</dbReference>
<evidence type="ECO:0000259" key="5">
    <source>
        <dbReference type="PROSITE" id="PS51043"/>
    </source>
</evidence>
<feature type="compositionally biased region" description="Polar residues" evidence="4">
    <location>
        <begin position="1301"/>
        <end position="1317"/>
    </location>
</feature>
<keyword evidence="3" id="KW-0106">Calcium</keyword>
<dbReference type="GeneID" id="594807"/>
<dbReference type="GO" id="GO:0031210">
    <property type="term" value="F:phosphatidylcholine binding"/>
    <property type="evidence" value="ECO:0000318"/>
    <property type="project" value="GO_Central"/>
</dbReference>
<sequence>MLIKEYRIPLPLSVEEYKIAQLYMIQKKSRQESKGAGSGVEILINQPYEDGPGGTGQYTHKIFHIGSHLPGWFRAILPKTALRVEEESWNAYPYTKTRYTCPFIEKFSLEVETKYLPDAGHQDNVFNLSSAEAKSRYIDLIDFVNDPISIDYVKEDDPRTFQSNKTGRGPLNDDWREVNEDGEFLPKYGCTDVMCAYKLCRVEFRYWGMQNRIEKFIHDVALKKTMFLAHRQAWCWQDEWYGLCIDDIRELEREAAEELQEMMAEAHMDEEIPVQNVLNRIDSMASRKRFEHSNGSATTTSESESESRLDHGRLDSVGSDFGLDETVFSKHGESSAKCAAAKAKRRLSSRLSSESRGSRESNSHMLAHWHMDSIQQDSDSSDEEFFDAKDWQEDQEDDGPLLSHWSSEDVLSPASLEDEARDSQFSGNMQSDITVLFLVLHGGNVLDGMQETGAKSSDINTFKTAFDAVVRAHFPVAQGHIAVKLVSCPPTCHEAFSLITSLGPCGVDASSSAFDNKLQTNTGDFVPIGALSIMATSNPDYLESVTATVTRMNHTYNEFVKSQEGHGFQGQVCVVGDCMGAILGYDALARGTLITPQQYLSPSISTMSNCTFYDAPISPSGTSTPPSGSPTPNSTSTLTTPPPGNTNQLTTAQSQPSFLTHKCPSNSTIDMLRTTDAFDAPRKVTAASSNNLQGMHDPGARYTSAPHDRVKRFSNPTFSNRESMQSYSSELDGRRISLCSQVSMTSDMMLPKVDFEVTHFFMFGSPLGMVLAYRRSLQDFKPTLPLRPTCCQLYNLFHRTDPSAARLEPLLHSKFSVVTPFSVERYQKYPRGDGRSNGLIDAITANMLLFSEGRAEGYGRRHTSVASSAGEAGENEGVLSGPALHTVNAITSKWWGSKRLDFALYCPEALQAFPTGALPHLFHASYWESTDTIAFILRQVFHNDSVSVHAGDGTAVANFIPAQPREKWQRKRTSVKMKQSVNPNHRAKDVVVMEDAPQTLVGRFMYSTLDMVTLTGEKVDIHIMTQPPSGEWVHFATEVTSSTGRVSYTIPEARRLGQGIYPVKMVVRGDHTSADSYLTVVPPKTECVVFSIDGSFTASVSIMGRDPKVRAGAVDVVRHWQELNYLIIYVTARPSMQKQKVVSWLAQHNFPHGVVSFCDGITTDPLRQKANFLKGLVDQSKLVIHAAYGSSKDIPIYSSIGLIPTQIYIVGKVSKKYQAQAVVLSDGYAAHLDGVSRCSRPAVGNARVALRKGCFSLPGQSKPVRPAKQPATRTASYHGTSPSAPPASGSGSGGEGKSSGMTRTLSRATQGSVKFEV</sequence>
<dbReference type="PROSITE" id="PS51043">
    <property type="entry name" value="DDHD"/>
    <property type="match status" value="1"/>
</dbReference>
<dbReference type="EnsemblMetazoa" id="XM_030991901">
    <property type="protein sequence ID" value="XP_030847761"/>
    <property type="gene ID" value="LOC594807"/>
</dbReference>
<feature type="compositionally biased region" description="Polar residues" evidence="4">
    <location>
        <begin position="648"/>
        <end position="660"/>
    </location>
</feature>
<dbReference type="PANTHER" id="PTHR10658:SF81">
    <property type="entry name" value="PROTEIN RETINAL DEGENERATION B"/>
    <property type="match status" value="1"/>
</dbReference>
<dbReference type="GO" id="GO:0008526">
    <property type="term" value="F:phosphatidylinositol transfer activity"/>
    <property type="evidence" value="ECO:0000318"/>
    <property type="project" value="GO_Central"/>
</dbReference>
<dbReference type="KEGG" id="spu:594807"/>
<dbReference type="Pfam" id="PF24695">
    <property type="entry name" value="PITM1-3"/>
    <property type="match status" value="1"/>
</dbReference>
<dbReference type="InterPro" id="IPR001666">
    <property type="entry name" value="PI_transfer"/>
</dbReference>
<dbReference type="Pfam" id="PF02862">
    <property type="entry name" value="DDHD"/>
    <property type="match status" value="2"/>
</dbReference>
<dbReference type="InterPro" id="IPR023393">
    <property type="entry name" value="START-like_dom_sf"/>
</dbReference>
<dbReference type="FunFam" id="3.40.50.1000:FF:000173">
    <property type="entry name" value="Membrane-associated phosphatidylinositol transfer protein 2"/>
    <property type="match status" value="1"/>
</dbReference>
<evidence type="ECO:0000256" key="1">
    <source>
        <dbReference type="ARBA" id="ARBA00010316"/>
    </source>
</evidence>
<evidence type="ECO:0000313" key="7">
    <source>
        <dbReference type="Proteomes" id="UP000007110"/>
    </source>
</evidence>
<feature type="region of interest" description="Disordered" evidence="4">
    <location>
        <begin position="1259"/>
        <end position="1317"/>
    </location>
</feature>
<proteinExistence type="inferred from homology"/>
<dbReference type="GO" id="GO:0046872">
    <property type="term" value="F:metal ion binding"/>
    <property type="evidence" value="ECO:0007669"/>
    <property type="project" value="InterPro"/>
</dbReference>
<dbReference type="Gene3D" id="3.30.530.20">
    <property type="match status" value="1"/>
</dbReference>
<dbReference type="InterPro" id="IPR004177">
    <property type="entry name" value="DDHD_dom"/>
</dbReference>
<reference evidence="6" key="2">
    <citation type="submission" date="2021-01" db="UniProtKB">
        <authorList>
            <consortium name="EnsemblMetazoa"/>
        </authorList>
    </citation>
    <scope>IDENTIFICATION</scope>
</reference>
<protein>
    <recommendedName>
        <fullName evidence="5">DDHD domain-containing protein</fullName>
    </recommendedName>
</protein>
<dbReference type="InterPro" id="IPR055261">
    <property type="entry name" value="PI_transfer_N"/>
</dbReference>
<dbReference type="Pfam" id="PF24694">
    <property type="entry name" value="LNS2_PITM1-3"/>
    <property type="match status" value="1"/>
</dbReference>
<dbReference type="PANTHER" id="PTHR10658">
    <property type="entry name" value="PHOSPHATIDYLINOSITOL TRANSFER PROTEIN"/>
    <property type="match status" value="1"/>
</dbReference>
<evidence type="ECO:0000256" key="4">
    <source>
        <dbReference type="SAM" id="MobiDB-lite"/>
    </source>
</evidence>
<dbReference type="SUPFAM" id="SSF55961">
    <property type="entry name" value="Bet v1-like"/>
    <property type="match status" value="1"/>
</dbReference>
<dbReference type="GO" id="GO:0035091">
    <property type="term" value="F:phosphatidylinositol binding"/>
    <property type="evidence" value="ECO:0000318"/>
    <property type="project" value="GO_Central"/>
</dbReference>
<keyword evidence="7" id="KW-1185">Reference proteome</keyword>
<dbReference type="SMART" id="SM00775">
    <property type="entry name" value="LNS2"/>
    <property type="match status" value="1"/>
</dbReference>
<evidence type="ECO:0000256" key="3">
    <source>
        <dbReference type="ARBA" id="ARBA00022837"/>
    </source>
</evidence>
<dbReference type="InParanoid" id="A0A7M7PA77"/>
<evidence type="ECO:0000313" key="6">
    <source>
        <dbReference type="EnsemblMetazoa" id="XP_030847761"/>
    </source>
</evidence>
<dbReference type="FunCoup" id="A0A7M7PA77">
    <property type="interactions" value="378"/>
</dbReference>
<dbReference type="Pfam" id="PF02121">
    <property type="entry name" value="IP_trans"/>
    <property type="match status" value="1"/>
</dbReference>
<dbReference type="FunFam" id="3.30.530.20:FF:000001">
    <property type="entry name" value="Phosphatidylinositol transfer protein membrane associated 2"/>
    <property type="match status" value="1"/>
</dbReference>
<name>A0A7M7PA77_STRPU</name>
<accession>A0A7M7PA77</accession>
<feature type="domain" description="DDHD" evidence="5">
    <location>
        <begin position="753"/>
        <end position="942"/>
    </location>
</feature>
<dbReference type="SUPFAM" id="SSF56784">
    <property type="entry name" value="HAD-like"/>
    <property type="match status" value="1"/>
</dbReference>